<dbReference type="AlphaFoldDB" id="A0ABD5Q6U8"/>
<name>A0ABD5Q6U8_9EURY</name>
<dbReference type="EMBL" id="JBHSHT010000002">
    <property type="protein sequence ID" value="MFC4826378.1"/>
    <property type="molecule type" value="Genomic_DNA"/>
</dbReference>
<dbReference type="Proteomes" id="UP001595945">
    <property type="component" value="Unassembled WGS sequence"/>
</dbReference>
<dbReference type="InterPro" id="IPR006311">
    <property type="entry name" value="TAT_signal"/>
</dbReference>
<dbReference type="RefSeq" id="WP_254268018.1">
    <property type="nucleotide sequence ID" value="NZ_CP100400.1"/>
</dbReference>
<dbReference type="Pfam" id="PF08309">
    <property type="entry name" value="LVIVD"/>
    <property type="match status" value="2"/>
</dbReference>
<dbReference type="SUPFAM" id="SSF82171">
    <property type="entry name" value="DPP6 N-terminal domain-like"/>
    <property type="match status" value="1"/>
</dbReference>
<dbReference type="GeneID" id="73046525"/>
<dbReference type="InterPro" id="IPR013211">
    <property type="entry name" value="LVIVD"/>
</dbReference>
<proteinExistence type="predicted"/>
<dbReference type="PROSITE" id="PS51318">
    <property type="entry name" value="TAT"/>
    <property type="match status" value="1"/>
</dbReference>
<keyword evidence="2" id="KW-1185">Reference proteome</keyword>
<protein>
    <submittedName>
        <fullName evidence="1">LVIVD repeat-containing protein</fullName>
    </submittedName>
</protein>
<evidence type="ECO:0000313" key="1">
    <source>
        <dbReference type="EMBL" id="MFC4826378.1"/>
    </source>
</evidence>
<organism evidence="1 2">
    <name type="scientific">Halorussus aquaticus</name>
    <dbReference type="NCBI Taxonomy" id="2953748"/>
    <lineage>
        <taxon>Archaea</taxon>
        <taxon>Methanobacteriati</taxon>
        <taxon>Methanobacteriota</taxon>
        <taxon>Stenosarchaea group</taxon>
        <taxon>Halobacteria</taxon>
        <taxon>Halobacteriales</taxon>
        <taxon>Haladaptataceae</taxon>
        <taxon>Halorussus</taxon>
    </lineage>
</organism>
<sequence>MAQNWKPSTTASRRTVLKLLGTAVATTGSVGAAAARDQPASGTLEKVGHALLSDAEGGYTEAAIRDDGRYGLTGSFLGSGGSYLVDLQDPSDPTEVHRLPSSPLVRNADVKFDSRDGLYYRSEEPNRDDVTVDGVAVIDYGFAEGSPENPVFLSQLNAGPTHNLFPHPNAPVVYTVNAHHGEFGLDVFDVSDPANPTKERVAGPPGELHDVVVDPENEHMHAAYIGGETRGYVVLDVSDPLKPAEIGRFSYEGKPTYSDAGIVGFENCHFADYDPERGIGIVGDEMAYGIPGGKHFFDIGWKDGSPSDPKHVGFTRSPNAEMMDPDPDEDGEVEGWESYDWTTHNHDVVPRGDRSLLVSGDYLEGMVLYDVTDPTNPTPVDRYATDDMADQAEGPIFGVGGAPFCWGGNYNRERDLVFASDMITGVYTFRVNA</sequence>
<accession>A0ABD5Q6U8</accession>
<comment type="caution">
    <text evidence="1">The sequence shown here is derived from an EMBL/GenBank/DDBJ whole genome shotgun (WGS) entry which is preliminary data.</text>
</comment>
<reference evidence="1 2" key="1">
    <citation type="journal article" date="2019" name="Int. J. Syst. Evol. Microbiol.">
        <title>The Global Catalogue of Microorganisms (GCM) 10K type strain sequencing project: providing services to taxonomists for standard genome sequencing and annotation.</title>
        <authorList>
            <consortium name="The Broad Institute Genomics Platform"/>
            <consortium name="The Broad Institute Genome Sequencing Center for Infectious Disease"/>
            <person name="Wu L."/>
            <person name="Ma J."/>
        </authorList>
    </citation>
    <scope>NUCLEOTIDE SEQUENCE [LARGE SCALE GENOMIC DNA]</scope>
    <source>
        <strain evidence="1 2">XZYJ18</strain>
    </source>
</reference>
<gene>
    <name evidence="1" type="ORF">ACFO9K_19150</name>
</gene>
<evidence type="ECO:0000313" key="2">
    <source>
        <dbReference type="Proteomes" id="UP001595945"/>
    </source>
</evidence>